<keyword evidence="2" id="KW-0812">Transmembrane</keyword>
<feature type="chain" id="PRO_5044318013" description="Fibronectin type-III domain-containing protein" evidence="3">
    <location>
        <begin position="22"/>
        <end position="586"/>
    </location>
</feature>
<evidence type="ECO:0000313" key="5">
    <source>
        <dbReference type="Ensembl" id="ENSOTSP00005006652.2"/>
    </source>
</evidence>
<dbReference type="GO" id="GO:0005886">
    <property type="term" value="C:plasma membrane"/>
    <property type="evidence" value="ECO:0007669"/>
    <property type="project" value="TreeGrafter"/>
</dbReference>
<dbReference type="GO" id="GO:0004896">
    <property type="term" value="F:cytokine receptor activity"/>
    <property type="evidence" value="ECO:0007669"/>
    <property type="project" value="TreeGrafter"/>
</dbReference>
<evidence type="ECO:0000256" key="2">
    <source>
        <dbReference type="SAM" id="Phobius"/>
    </source>
</evidence>
<dbReference type="PANTHER" id="PTHR20859:SF94">
    <property type="entry name" value="CYTOKINE RECEPTOR FAMILY MEMBER B7"/>
    <property type="match status" value="1"/>
</dbReference>
<evidence type="ECO:0000256" key="3">
    <source>
        <dbReference type="SAM" id="SignalP"/>
    </source>
</evidence>
<dbReference type="Proteomes" id="UP000694402">
    <property type="component" value="Unassembled WGS sequence"/>
</dbReference>
<feature type="signal peptide" evidence="3">
    <location>
        <begin position="1"/>
        <end position="21"/>
    </location>
</feature>
<dbReference type="GeneTree" id="ENSGT00510000054245"/>
<feature type="transmembrane region" description="Helical" evidence="2">
    <location>
        <begin position="231"/>
        <end position="257"/>
    </location>
</feature>
<reference evidence="5" key="2">
    <citation type="submission" date="2025-09" db="UniProtKB">
        <authorList>
            <consortium name="Ensembl"/>
        </authorList>
    </citation>
    <scope>IDENTIFICATION</scope>
</reference>
<dbReference type="PANTHER" id="PTHR20859">
    <property type="entry name" value="INTERFERON/INTERLEUKIN RECEPTOR"/>
    <property type="match status" value="1"/>
</dbReference>
<dbReference type="SUPFAM" id="SSF49265">
    <property type="entry name" value="Fibronectin type III"/>
    <property type="match status" value="2"/>
</dbReference>
<feature type="compositionally biased region" description="Basic and acidic residues" evidence="1">
    <location>
        <begin position="312"/>
        <end position="326"/>
    </location>
</feature>
<dbReference type="AlphaFoldDB" id="A0A8C8EIY2"/>
<organism evidence="5 6">
    <name type="scientific">Oncorhynchus tshawytscha</name>
    <name type="common">Chinook salmon</name>
    <name type="synonym">Salmo tshawytscha</name>
    <dbReference type="NCBI Taxonomy" id="74940"/>
    <lineage>
        <taxon>Eukaryota</taxon>
        <taxon>Metazoa</taxon>
        <taxon>Chordata</taxon>
        <taxon>Craniata</taxon>
        <taxon>Vertebrata</taxon>
        <taxon>Euteleostomi</taxon>
        <taxon>Actinopterygii</taxon>
        <taxon>Neopterygii</taxon>
        <taxon>Teleostei</taxon>
        <taxon>Protacanthopterygii</taxon>
        <taxon>Salmoniformes</taxon>
        <taxon>Salmonidae</taxon>
        <taxon>Salmoninae</taxon>
        <taxon>Oncorhynchus</taxon>
    </lineage>
</organism>
<dbReference type="PROSITE" id="PS50853">
    <property type="entry name" value="FN3"/>
    <property type="match status" value="1"/>
</dbReference>
<accession>A0A8C8EIY2</accession>
<reference evidence="5" key="1">
    <citation type="submission" date="2025-08" db="UniProtKB">
        <authorList>
            <consortium name="Ensembl"/>
        </authorList>
    </citation>
    <scope>IDENTIFICATION</scope>
</reference>
<keyword evidence="2" id="KW-1133">Transmembrane helix</keyword>
<dbReference type="InterPro" id="IPR003961">
    <property type="entry name" value="FN3_dom"/>
</dbReference>
<feature type="region of interest" description="Disordered" evidence="1">
    <location>
        <begin position="312"/>
        <end position="377"/>
    </location>
</feature>
<keyword evidence="3" id="KW-0732">Signal</keyword>
<gene>
    <name evidence="5" type="primary">IL10RA</name>
</gene>
<evidence type="ECO:0000259" key="4">
    <source>
        <dbReference type="PROSITE" id="PS50853"/>
    </source>
</evidence>
<dbReference type="CDD" id="cd00063">
    <property type="entry name" value="FN3"/>
    <property type="match status" value="1"/>
</dbReference>
<keyword evidence="2" id="KW-0472">Membrane</keyword>
<dbReference type="InterPro" id="IPR036116">
    <property type="entry name" value="FN3_sf"/>
</dbReference>
<name>A0A8C8EIY2_ONCTS</name>
<evidence type="ECO:0000313" key="6">
    <source>
        <dbReference type="Proteomes" id="UP000694402"/>
    </source>
</evidence>
<evidence type="ECO:0000256" key="1">
    <source>
        <dbReference type="SAM" id="MobiDB-lite"/>
    </source>
</evidence>
<feature type="domain" description="Fibronectin type-III" evidence="4">
    <location>
        <begin position="26"/>
        <end position="120"/>
    </location>
</feature>
<keyword evidence="6" id="KW-1185">Reference proteome</keyword>
<dbReference type="Gene3D" id="2.60.40.10">
    <property type="entry name" value="Immunoglobulins"/>
    <property type="match status" value="1"/>
</dbReference>
<dbReference type="Ensembl" id="ENSOTST00005007359.2">
    <property type="protein sequence ID" value="ENSOTSP00005006652.2"/>
    <property type="gene ID" value="ENSOTSG00005003790.2"/>
</dbReference>
<sequence>MDWTLWISILALLITSDYVSGKDLLKPVNLTVDIWDGEVTLLWDPPEGAPPLAQYQVQMARYVNSNWTNVTSCDRTQLTYCDLSYLIGDFFMVYKVRVRLVTENSISAWSRGKRFNPRESKLQHPSSTLLATSSSVTVSVHRKPLLKKIFPFGLTYTIYLQGRGQDNKTVVIQLKDEDDEDKAEVRFTSLHWGQEYCVCLKVAGNGGQFTSEVSPEQCLLLPEQVLFSPEWYILAVVSFSTLSVMGVLVMLALCCFLRRPEKMPVALKSTGSGWQPLCVGDVPVEIVTDKGWFMSTARTDAMVWLADERTTLAGKGEQEEGEDRRTSLGSGDCTKSHISGNGNGRSPEKQEDSGCGSLGAPESAISSRSGTGEPPLLDRRININISLKEDSGVGLGCQLGCAGSLQGDDCGILPGMVMVTGDGYRSQSPSSVDSHFTETEQSFQQISCETIMADPVLGYRSGHMACVCLGASQCVWCQTRRHCEGSVGGQSVALFSLSVEQLNCSSLTGDMCEMESPCSSYKTNNLHIETVVNLEDSVTFSHLPTCIGESFPLLTALSELPPVEGGLNCSVNTMLPSLGDLEVTFG</sequence>
<protein>
    <recommendedName>
        <fullName evidence="4">Fibronectin type-III domain-containing protein</fullName>
    </recommendedName>
</protein>
<dbReference type="InterPro" id="IPR013783">
    <property type="entry name" value="Ig-like_fold"/>
</dbReference>
<proteinExistence type="predicted"/>
<dbReference type="InterPro" id="IPR050650">
    <property type="entry name" value="Type-II_Cytokine-TF_Rcpt"/>
</dbReference>
<dbReference type="Pfam" id="PF01108">
    <property type="entry name" value="Tissue_fac"/>
    <property type="match status" value="1"/>
</dbReference>